<protein>
    <submittedName>
        <fullName evidence="2">Uncharacterized protein</fullName>
    </submittedName>
</protein>
<keyword evidence="1" id="KW-1133">Transmembrane helix</keyword>
<keyword evidence="3" id="KW-1185">Reference proteome</keyword>
<accession>A0ABX6IFU9</accession>
<gene>
    <name evidence="2" type="ORF">GII31_02830</name>
</gene>
<proteinExistence type="predicted"/>
<keyword evidence="1" id="KW-0472">Membrane</keyword>
<organism evidence="2 3">
    <name type="scientific">Gordonia pseudamarae</name>
    <dbReference type="NCBI Taxonomy" id="2831662"/>
    <lineage>
        <taxon>Bacteria</taxon>
        <taxon>Bacillati</taxon>
        <taxon>Actinomycetota</taxon>
        <taxon>Actinomycetes</taxon>
        <taxon>Mycobacteriales</taxon>
        <taxon>Gordoniaceae</taxon>
        <taxon>Gordonia</taxon>
    </lineage>
</organism>
<keyword evidence="1" id="KW-0812">Transmembrane</keyword>
<evidence type="ECO:0000256" key="1">
    <source>
        <dbReference type="SAM" id="Phobius"/>
    </source>
</evidence>
<dbReference type="RefSeq" id="WP_213250926.1">
    <property type="nucleotide sequence ID" value="NZ_CP045806.1"/>
</dbReference>
<dbReference type="EMBL" id="CP045809">
    <property type="protein sequence ID" value="QHN34001.1"/>
    <property type="molecule type" value="Genomic_DNA"/>
</dbReference>
<evidence type="ECO:0000313" key="2">
    <source>
        <dbReference type="EMBL" id="QHN34001.1"/>
    </source>
</evidence>
<dbReference type="Proteomes" id="UP001059836">
    <property type="component" value="Chromosome"/>
</dbReference>
<evidence type="ECO:0000313" key="3">
    <source>
        <dbReference type="Proteomes" id="UP001059836"/>
    </source>
</evidence>
<feature type="transmembrane region" description="Helical" evidence="1">
    <location>
        <begin position="15"/>
        <end position="37"/>
    </location>
</feature>
<name>A0ABX6IFU9_9ACTN</name>
<reference evidence="2" key="1">
    <citation type="journal article" date="2021" name="Nat. Microbiol.">
        <title>Cocultivation of an ultrasmall environmental parasitic bacterium with lytic ability against bacteria associated with wastewater foams.</title>
        <authorList>
            <person name="Batinovic S."/>
            <person name="Rose J.J.A."/>
            <person name="Ratcliffe J."/>
            <person name="Seviour R.J."/>
            <person name="Petrovski S."/>
        </authorList>
    </citation>
    <scope>NUCLEOTIDE SEQUENCE</scope>
    <source>
        <strain evidence="2">CON9</strain>
    </source>
</reference>
<sequence>MNAPLNKQDRDRRRALIVFQITIYGFLLSMFILQLVWSFQRGWWN</sequence>